<gene>
    <name evidence="1" type="ORF">CR513_14703</name>
</gene>
<dbReference type="AlphaFoldDB" id="A0A371HGK2"/>
<accession>A0A371HGK2</accession>
<proteinExistence type="predicted"/>
<keyword evidence="2" id="KW-1185">Reference proteome</keyword>
<dbReference type="SUPFAM" id="SSF56672">
    <property type="entry name" value="DNA/RNA polymerases"/>
    <property type="match status" value="1"/>
</dbReference>
<name>A0A371HGK2_MUCPR</name>
<dbReference type="InterPro" id="IPR043128">
    <property type="entry name" value="Rev_trsase/Diguanyl_cyclase"/>
</dbReference>
<reference evidence="1" key="1">
    <citation type="submission" date="2018-05" db="EMBL/GenBank/DDBJ databases">
        <title>Draft genome of Mucuna pruriens seed.</title>
        <authorList>
            <person name="Nnadi N.E."/>
            <person name="Vos R."/>
            <person name="Hasami M.H."/>
            <person name="Devisetty U.K."/>
            <person name="Aguiy J.C."/>
        </authorList>
    </citation>
    <scope>NUCLEOTIDE SEQUENCE [LARGE SCALE GENOMIC DNA]</scope>
    <source>
        <strain evidence="1">JCA_2017</strain>
    </source>
</reference>
<organism evidence="1 2">
    <name type="scientific">Mucuna pruriens</name>
    <name type="common">Velvet bean</name>
    <name type="synonym">Dolichos pruriens</name>
    <dbReference type="NCBI Taxonomy" id="157652"/>
    <lineage>
        <taxon>Eukaryota</taxon>
        <taxon>Viridiplantae</taxon>
        <taxon>Streptophyta</taxon>
        <taxon>Embryophyta</taxon>
        <taxon>Tracheophyta</taxon>
        <taxon>Spermatophyta</taxon>
        <taxon>Magnoliopsida</taxon>
        <taxon>eudicotyledons</taxon>
        <taxon>Gunneridae</taxon>
        <taxon>Pentapetalae</taxon>
        <taxon>rosids</taxon>
        <taxon>fabids</taxon>
        <taxon>Fabales</taxon>
        <taxon>Fabaceae</taxon>
        <taxon>Papilionoideae</taxon>
        <taxon>50 kb inversion clade</taxon>
        <taxon>NPAAA clade</taxon>
        <taxon>indigoferoid/millettioid clade</taxon>
        <taxon>Phaseoleae</taxon>
        <taxon>Mucuna</taxon>
    </lineage>
</organism>
<feature type="non-terminal residue" evidence="1">
    <location>
        <position position="142"/>
    </location>
</feature>
<dbReference type="Gene3D" id="3.30.70.270">
    <property type="match status" value="1"/>
</dbReference>
<evidence type="ECO:0000313" key="1">
    <source>
        <dbReference type="EMBL" id="RDY01918.1"/>
    </source>
</evidence>
<protein>
    <submittedName>
        <fullName evidence="1">Uncharacterized protein</fullName>
    </submittedName>
</protein>
<comment type="caution">
    <text evidence="1">The sequence shown here is derived from an EMBL/GenBank/DDBJ whole genome shotgun (WGS) entry which is preliminary data.</text>
</comment>
<evidence type="ECO:0000313" key="2">
    <source>
        <dbReference type="Proteomes" id="UP000257109"/>
    </source>
</evidence>
<dbReference type="OrthoDB" id="437338at2759"/>
<sequence length="142" mass="16077">MDYCPINSITIRYHHTILRLDDLLDELHGTCIISKIDLRSSINVLRIHRQFSEVGGNDSSINVLRIHHQFFEVGRNDNSINVLEERALTPFLPLSSRPERGTPYPVDDILLPPLVSGRLLHSIVLVLHISLASWLQHATGTT</sequence>
<dbReference type="InterPro" id="IPR043502">
    <property type="entry name" value="DNA/RNA_pol_sf"/>
</dbReference>
<dbReference type="Proteomes" id="UP000257109">
    <property type="component" value="Unassembled WGS sequence"/>
</dbReference>
<dbReference type="EMBL" id="QJKJ01002652">
    <property type="protein sequence ID" value="RDY01918.1"/>
    <property type="molecule type" value="Genomic_DNA"/>
</dbReference>
<feature type="non-terminal residue" evidence="1">
    <location>
        <position position="1"/>
    </location>
</feature>